<evidence type="ECO:0000313" key="1">
    <source>
        <dbReference type="EMBL" id="JAH80301.1"/>
    </source>
</evidence>
<sequence>MLRKSCVSRSG</sequence>
<reference evidence="1" key="2">
    <citation type="journal article" date="2015" name="Fish Shellfish Immunol.">
        <title>Early steps in the European eel (Anguilla anguilla)-Vibrio vulnificus interaction in the gills: Role of the RtxA13 toxin.</title>
        <authorList>
            <person name="Callol A."/>
            <person name="Pajuelo D."/>
            <person name="Ebbesson L."/>
            <person name="Teles M."/>
            <person name="MacKenzie S."/>
            <person name="Amaro C."/>
        </authorList>
    </citation>
    <scope>NUCLEOTIDE SEQUENCE</scope>
</reference>
<accession>A0A0E9VQJ5</accession>
<reference evidence="1" key="1">
    <citation type="submission" date="2014-11" db="EMBL/GenBank/DDBJ databases">
        <authorList>
            <person name="Amaro Gonzalez C."/>
        </authorList>
    </citation>
    <scope>NUCLEOTIDE SEQUENCE</scope>
</reference>
<name>A0A0E9VQJ5_ANGAN</name>
<protein>
    <submittedName>
        <fullName evidence="1">Uncharacterized protein</fullName>
    </submittedName>
</protein>
<proteinExistence type="predicted"/>
<organism evidence="1">
    <name type="scientific">Anguilla anguilla</name>
    <name type="common">European freshwater eel</name>
    <name type="synonym">Muraena anguilla</name>
    <dbReference type="NCBI Taxonomy" id="7936"/>
    <lineage>
        <taxon>Eukaryota</taxon>
        <taxon>Metazoa</taxon>
        <taxon>Chordata</taxon>
        <taxon>Craniata</taxon>
        <taxon>Vertebrata</taxon>
        <taxon>Euteleostomi</taxon>
        <taxon>Actinopterygii</taxon>
        <taxon>Neopterygii</taxon>
        <taxon>Teleostei</taxon>
        <taxon>Anguilliformes</taxon>
        <taxon>Anguillidae</taxon>
        <taxon>Anguilla</taxon>
    </lineage>
</organism>
<dbReference type="EMBL" id="GBXM01028276">
    <property type="protein sequence ID" value="JAH80301.1"/>
    <property type="molecule type" value="Transcribed_RNA"/>
</dbReference>